<sequence>MLSFYYLCERQIHRIRKVFLQKVLNQDMEWFDYNESGSISHKMTSGIEKIKDGFSDKIGVFILALSNLVIGVAYALYLHWKLALMMIAVAPLIILSLALSSMAIISASKKEAKNYSTAGSLAEEIISGIKTVIAFNGQLFEYDRYGKVLQKAQKIGIKKSMITGFFSGVYMAVLFGSIGLAFWYGTQLVFLKEIQPGTVLTVFWAVFLGALKVGYALPNLGIISNAKLAAGEIFSIIDKESNMDDSKNKKKKQKLENFEGKIEFRGVHFSYPSRHEHKILNGINFTVEPGQHIAFVGKSGCGKSTVFSLLSKFYHHNQGQIKIDDIVIGEIDENWLRSVIGIVSQSSVVFTDTVIENLRMGNPSASMEEIIKVCKMANAHEFIEKLPMGYDTVIGEGGVGLSGGQKQRVAIARALIKNPKILLLDEATSALDTESEAAVQEALDHAREGRTTITIAHRLSTVKKADCIYVFEKGYVVEAGTHSELLELKNHYWDLVKDQEIKCAEKHSPNDEIVEN</sequence>
<dbReference type="WBParaSite" id="ES5_v2.g22931.t1">
    <property type="protein sequence ID" value="ES5_v2.g22931.t1"/>
    <property type="gene ID" value="ES5_v2.g22931"/>
</dbReference>
<accession>A0AC34FZG5</accession>
<dbReference type="Proteomes" id="UP000887579">
    <property type="component" value="Unplaced"/>
</dbReference>
<evidence type="ECO:0000313" key="1">
    <source>
        <dbReference type="Proteomes" id="UP000887579"/>
    </source>
</evidence>
<reference evidence="2" key="1">
    <citation type="submission" date="2022-11" db="UniProtKB">
        <authorList>
            <consortium name="WormBaseParasite"/>
        </authorList>
    </citation>
    <scope>IDENTIFICATION</scope>
</reference>
<protein>
    <submittedName>
        <fullName evidence="2">Uncharacterized protein</fullName>
    </submittedName>
</protein>
<proteinExistence type="predicted"/>
<name>A0AC34FZG5_9BILA</name>
<evidence type="ECO:0000313" key="2">
    <source>
        <dbReference type="WBParaSite" id="ES5_v2.g22931.t1"/>
    </source>
</evidence>
<organism evidence="1 2">
    <name type="scientific">Panagrolaimus sp. ES5</name>
    <dbReference type="NCBI Taxonomy" id="591445"/>
    <lineage>
        <taxon>Eukaryota</taxon>
        <taxon>Metazoa</taxon>
        <taxon>Ecdysozoa</taxon>
        <taxon>Nematoda</taxon>
        <taxon>Chromadorea</taxon>
        <taxon>Rhabditida</taxon>
        <taxon>Tylenchina</taxon>
        <taxon>Panagrolaimomorpha</taxon>
        <taxon>Panagrolaimoidea</taxon>
        <taxon>Panagrolaimidae</taxon>
        <taxon>Panagrolaimus</taxon>
    </lineage>
</organism>